<evidence type="ECO:0000313" key="2">
    <source>
        <dbReference type="Proteomes" id="UP000678393"/>
    </source>
</evidence>
<sequence length="181" mass="20757">VIDWLSQDGQTILQRHATTADNLKAARHQQKDFEKFYYSAVSYIEKGNDLLEEASMLSQCGSFSEATGYKDLAKTLRRQLQNFTGQLEEARERIEGTAKCYHLLDKSYEWALEAMKYMSSMKMEHSTTAEGLDKLLKSLSIYLSEHPAISEETFVAMLEVAQRLNNDRLLEQCKLAKARCQ</sequence>
<feature type="non-terminal residue" evidence="1">
    <location>
        <position position="181"/>
    </location>
</feature>
<name>A0A8S3YPL8_9EUPU</name>
<dbReference type="PANTHER" id="PTHR45845">
    <property type="entry name" value="RHO GUANINE NUCLEOTIDE EXCHANGE FACTOR-RELATED"/>
    <property type="match status" value="1"/>
</dbReference>
<evidence type="ECO:0000313" key="1">
    <source>
        <dbReference type="EMBL" id="CAG5117492.1"/>
    </source>
</evidence>
<keyword evidence="2" id="KW-1185">Reference proteome</keyword>
<dbReference type="SUPFAM" id="SSF46966">
    <property type="entry name" value="Spectrin repeat"/>
    <property type="match status" value="1"/>
</dbReference>
<dbReference type="OrthoDB" id="6152532at2759"/>
<proteinExistence type="predicted"/>
<protein>
    <submittedName>
        <fullName evidence="1">Uncharacterized protein</fullName>
    </submittedName>
</protein>
<gene>
    <name evidence="1" type="ORF">CUNI_LOCUS3050</name>
</gene>
<accession>A0A8S3YPL8</accession>
<dbReference type="EMBL" id="CAJHNH020000413">
    <property type="protein sequence ID" value="CAG5117492.1"/>
    <property type="molecule type" value="Genomic_DNA"/>
</dbReference>
<reference evidence="1" key="1">
    <citation type="submission" date="2021-04" db="EMBL/GenBank/DDBJ databases">
        <authorList>
            <consortium name="Molecular Ecology Group"/>
        </authorList>
    </citation>
    <scope>NUCLEOTIDE SEQUENCE</scope>
</reference>
<dbReference type="InterPro" id="IPR052231">
    <property type="entry name" value="Rho_GEF_signaling-related"/>
</dbReference>
<organism evidence="1 2">
    <name type="scientific">Candidula unifasciata</name>
    <dbReference type="NCBI Taxonomy" id="100452"/>
    <lineage>
        <taxon>Eukaryota</taxon>
        <taxon>Metazoa</taxon>
        <taxon>Spiralia</taxon>
        <taxon>Lophotrochozoa</taxon>
        <taxon>Mollusca</taxon>
        <taxon>Gastropoda</taxon>
        <taxon>Heterobranchia</taxon>
        <taxon>Euthyneura</taxon>
        <taxon>Panpulmonata</taxon>
        <taxon>Eupulmonata</taxon>
        <taxon>Stylommatophora</taxon>
        <taxon>Helicina</taxon>
        <taxon>Helicoidea</taxon>
        <taxon>Geomitridae</taxon>
        <taxon>Candidula</taxon>
    </lineage>
</organism>
<comment type="caution">
    <text evidence="1">The sequence shown here is derived from an EMBL/GenBank/DDBJ whole genome shotgun (WGS) entry which is preliminary data.</text>
</comment>
<feature type="non-terminal residue" evidence="1">
    <location>
        <position position="1"/>
    </location>
</feature>
<dbReference type="PANTHER" id="PTHR45845:SF3">
    <property type="entry name" value="PURATROPHIN-1-LIKE, ISOFORM A"/>
    <property type="match status" value="1"/>
</dbReference>
<dbReference type="Proteomes" id="UP000678393">
    <property type="component" value="Unassembled WGS sequence"/>
</dbReference>
<dbReference type="AlphaFoldDB" id="A0A8S3YPL8"/>